<keyword evidence="2" id="KW-0812">Transmembrane</keyword>
<feature type="transmembrane region" description="Helical" evidence="2">
    <location>
        <begin position="197"/>
        <end position="223"/>
    </location>
</feature>
<evidence type="ECO:0000256" key="1">
    <source>
        <dbReference type="SAM" id="MobiDB-lite"/>
    </source>
</evidence>
<evidence type="ECO:0000313" key="4">
    <source>
        <dbReference type="Proteomes" id="UP000791080"/>
    </source>
</evidence>
<accession>A0ABT1JHR6</accession>
<keyword evidence="2" id="KW-1133">Transmembrane helix</keyword>
<feature type="compositionally biased region" description="Basic and acidic residues" evidence="1">
    <location>
        <begin position="1"/>
        <end position="11"/>
    </location>
</feature>
<protein>
    <recommendedName>
        <fullName evidence="5">DUF3159 domain-containing protein</fullName>
    </recommendedName>
</protein>
<evidence type="ECO:0008006" key="5">
    <source>
        <dbReference type="Google" id="ProtNLM"/>
    </source>
</evidence>
<reference evidence="3 4" key="1">
    <citation type="submission" date="2013-07" db="EMBL/GenBank/DDBJ databases">
        <authorList>
            <consortium name="DOE Joint Genome Institute"/>
            <person name="Reeve W."/>
            <person name="Huntemann M."/>
            <person name="Han J."/>
            <person name="Chen A."/>
            <person name="Kyrpides N."/>
            <person name="Mavromatis K."/>
            <person name="Markowitz V."/>
            <person name="Palaniappan K."/>
            <person name="Ivanova N."/>
            <person name="Schaumberg A."/>
            <person name="Pati A."/>
            <person name="Liolios K."/>
            <person name="Nordberg H.P."/>
            <person name="Cantor M.N."/>
            <person name="Hua S.X."/>
            <person name="Woyke T."/>
        </authorList>
    </citation>
    <scope>NUCLEOTIDE SEQUENCE [LARGE SCALE GENOMIC DNA]</scope>
    <source>
        <strain evidence="3 4">DSM 43889</strain>
    </source>
</reference>
<sequence length="287" mass="30118">MSEPRTTHTEPEPEPTGPAVSPTDAAAHVADPAEPPAPTLLEQMGGISGLIASVIPVVLFVSVSALTEWQVALWAAIGGAVLIAVWRLVRKEALQPAVSGVLGVLLCAFIAYRTGSERGFYLYGIWASLVFGIAFLVSMVARWPLVGVIWAGLNGSGFAWRSVPRARAAYQLATALWTVFFFSRFVVQQWLYDADEAGWLGVARLSMGTPLTAVALLLTIWAVRRANRIVEEEAARAAPESPSPAGAGGTADVRPSSAPDEVGAGGAMSEPEASPASARDSRSPGSP</sequence>
<feature type="region of interest" description="Disordered" evidence="1">
    <location>
        <begin position="233"/>
        <end position="287"/>
    </location>
</feature>
<evidence type="ECO:0000256" key="2">
    <source>
        <dbReference type="SAM" id="Phobius"/>
    </source>
</evidence>
<name>A0ABT1JHR6_ACTCY</name>
<proteinExistence type="predicted"/>
<comment type="caution">
    <text evidence="3">The sequence shown here is derived from an EMBL/GenBank/DDBJ whole genome shotgun (WGS) entry which is preliminary data.</text>
</comment>
<dbReference type="EMBL" id="AUBJ02000001">
    <property type="protein sequence ID" value="MCP2331739.1"/>
    <property type="molecule type" value="Genomic_DNA"/>
</dbReference>
<keyword evidence="2" id="KW-0472">Membrane</keyword>
<dbReference type="Pfam" id="PF11361">
    <property type="entry name" value="DUF3159"/>
    <property type="match status" value="1"/>
</dbReference>
<gene>
    <name evidence="3" type="ORF">G443_002009</name>
</gene>
<feature type="compositionally biased region" description="Low complexity" evidence="1">
    <location>
        <begin position="267"/>
        <end position="287"/>
    </location>
</feature>
<dbReference type="InterPro" id="IPR016566">
    <property type="entry name" value="UCP010219"/>
</dbReference>
<dbReference type="Proteomes" id="UP000791080">
    <property type="component" value="Unassembled WGS sequence"/>
</dbReference>
<organism evidence="3 4">
    <name type="scientific">Actinoalloteichus caeruleus DSM 43889</name>
    <dbReference type="NCBI Taxonomy" id="1120930"/>
    <lineage>
        <taxon>Bacteria</taxon>
        <taxon>Bacillati</taxon>
        <taxon>Actinomycetota</taxon>
        <taxon>Actinomycetes</taxon>
        <taxon>Pseudonocardiales</taxon>
        <taxon>Pseudonocardiaceae</taxon>
        <taxon>Actinoalloteichus</taxon>
        <taxon>Actinoalloteichus cyanogriseus</taxon>
    </lineage>
</organism>
<feature type="region of interest" description="Disordered" evidence="1">
    <location>
        <begin position="1"/>
        <end position="32"/>
    </location>
</feature>
<feature type="transmembrane region" description="Helical" evidence="2">
    <location>
        <begin position="44"/>
        <end position="64"/>
    </location>
</feature>
<feature type="transmembrane region" description="Helical" evidence="2">
    <location>
        <begin position="71"/>
        <end position="88"/>
    </location>
</feature>
<feature type="transmembrane region" description="Helical" evidence="2">
    <location>
        <begin position="94"/>
        <end position="112"/>
    </location>
</feature>
<feature type="transmembrane region" description="Helical" evidence="2">
    <location>
        <begin position="172"/>
        <end position="191"/>
    </location>
</feature>
<feature type="compositionally biased region" description="Low complexity" evidence="1">
    <location>
        <begin position="236"/>
        <end position="245"/>
    </location>
</feature>
<reference evidence="3 4" key="2">
    <citation type="submission" date="2022-06" db="EMBL/GenBank/DDBJ databases">
        <title>Genomic Encyclopedia of Type Strains, Phase I: the one thousand microbial genomes (KMG-I) project.</title>
        <authorList>
            <person name="Kyrpides N."/>
        </authorList>
    </citation>
    <scope>NUCLEOTIDE SEQUENCE [LARGE SCALE GENOMIC DNA]</scope>
    <source>
        <strain evidence="3 4">DSM 43889</strain>
    </source>
</reference>
<dbReference type="RefSeq" id="WP_026418344.1">
    <property type="nucleotide sequence ID" value="NZ_AUBJ02000001.1"/>
</dbReference>
<feature type="transmembrane region" description="Helical" evidence="2">
    <location>
        <begin position="119"/>
        <end position="137"/>
    </location>
</feature>
<keyword evidence="4" id="KW-1185">Reference proteome</keyword>
<evidence type="ECO:0000313" key="3">
    <source>
        <dbReference type="EMBL" id="MCP2331739.1"/>
    </source>
</evidence>